<keyword evidence="1 10" id="KW-0645">Protease</keyword>
<reference evidence="10" key="1">
    <citation type="submission" date="2017-02" db="EMBL/GenBank/DDBJ databases">
        <title>Parasitoid Jewel Wasp Mounts Multi-Pronged Neurochemical Attack to Hijack a Host Brain.</title>
        <authorList>
            <person name="Arvidson R.S."/>
            <person name="Kaiser M."/>
            <person name="Libersat F."/>
            <person name="Adams M.E."/>
        </authorList>
    </citation>
    <scope>NUCLEOTIDE SEQUENCE</scope>
    <source>
        <strain evidence="10">111</strain>
    </source>
</reference>
<dbReference type="CDD" id="cd00190">
    <property type="entry name" value="Tryp_SPc"/>
    <property type="match status" value="1"/>
</dbReference>
<dbReference type="Gene3D" id="2.60.120.290">
    <property type="entry name" value="Spermadhesin, CUB domain"/>
    <property type="match status" value="1"/>
</dbReference>
<name>A0A1W6EVX9_AMPCP</name>
<comment type="similarity">
    <text evidence="5">Belongs to the peptidase S1 family. CLIP subfamily.</text>
</comment>
<proteinExistence type="evidence at transcript level"/>
<comment type="caution">
    <text evidence="6">Lacks conserved residue(s) required for the propagation of feature annotation.</text>
</comment>
<dbReference type="SUPFAM" id="SSF50494">
    <property type="entry name" value="Trypsin-like serine proteases"/>
    <property type="match status" value="1"/>
</dbReference>
<dbReference type="AlphaFoldDB" id="A0A1W6EVX9"/>
<dbReference type="SUPFAM" id="SSF49854">
    <property type="entry name" value="Spermadhesin, CUB domain"/>
    <property type="match status" value="1"/>
</dbReference>
<sequence length="397" mass="43831">MTSTLPFFFSVAAILLGFLLMATIGIVSNECLYETELKPGDQYYVYNSNYPDRDKNEQTCEWIARSATGVNLTCTQFDIGPVTPDCRNNYMVINGSGSPPGIYCGQGNFTFISNSSVTSIRLQLDWTGSAKFLCSLVALRPTKCRCGWKKLTRIVGGEETGVNEYPMMVGLLEFTEDGQERFLCGGTIISNRYILTAAHCVVKRNIESVILLIGGHNITVGNKSNVAKYFKVEKFIIHPAYDRSNNQNDIAIVKTADYISFSMEVGPACLPFEHSCDSFVGSKVIALGWGLLEFTGRQPTTLQQTQLYVYPHSKCMEEVGAPEKTICTIGNRTDTCQMDSGGPIMFMDAYTEDLTLIAVIAWGISCASGYPSVNIKVGSYLEWITSETPDADYCKQE</sequence>
<dbReference type="Gene3D" id="2.40.10.10">
    <property type="entry name" value="Trypsin-like serine proteases"/>
    <property type="match status" value="1"/>
</dbReference>
<keyword evidence="7" id="KW-0472">Membrane</keyword>
<keyword evidence="2" id="KW-0378">Hydrolase</keyword>
<evidence type="ECO:0000256" key="2">
    <source>
        <dbReference type="ARBA" id="ARBA00022801"/>
    </source>
</evidence>
<feature type="domain" description="Peptidase S1" evidence="9">
    <location>
        <begin position="154"/>
        <end position="389"/>
    </location>
</feature>
<keyword evidence="3" id="KW-0720">Serine protease</keyword>
<organism evidence="10">
    <name type="scientific">Ampulex compressa</name>
    <name type="common">Emerald cockroach wasp</name>
    <dbReference type="NCBI Taxonomy" id="860918"/>
    <lineage>
        <taxon>Eukaryota</taxon>
        <taxon>Metazoa</taxon>
        <taxon>Ecdysozoa</taxon>
        <taxon>Arthropoda</taxon>
        <taxon>Hexapoda</taxon>
        <taxon>Insecta</taxon>
        <taxon>Pterygota</taxon>
        <taxon>Neoptera</taxon>
        <taxon>Endopterygota</taxon>
        <taxon>Hymenoptera</taxon>
        <taxon>Apocrita</taxon>
        <taxon>Aculeata</taxon>
        <taxon>Apoidea</taxon>
        <taxon>Ampulicidae</taxon>
        <taxon>Ampulicini</taxon>
        <taxon>Ampulex</taxon>
    </lineage>
</organism>
<dbReference type="PROSITE" id="PS50240">
    <property type="entry name" value="TRYPSIN_DOM"/>
    <property type="match status" value="1"/>
</dbReference>
<dbReference type="InterPro" id="IPR018114">
    <property type="entry name" value="TRYPSIN_HIS"/>
</dbReference>
<dbReference type="EMBL" id="KY563484">
    <property type="protein sequence ID" value="ARK19893.1"/>
    <property type="molecule type" value="mRNA"/>
</dbReference>
<dbReference type="Pfam" id="PF00089">
    <property type="entry name" value="Trypsin"/>
    <property type="match status" value="1"/>
</dbReference>
<dbReference type="InterPro" id="IPR051487">
    <property type="entry name" value="Ser/Thr_Proteases_Immune/Dev"/>
</dbReference>
<evidence type="ECO:0000313" key="10">
    <source>
        <dbReference type="EMBL" id="ARK19893.1"/>
    </source>
</evidence>
<keyword evidence="7" id="KW-0812">Transmembrane</keyword>
<dbReference type="Pfam" id="PF00431">
    <property type="entry name" value="CUB"/>
    <property type="match status" value="1"/>
</dbReference>
<keyword evidence="4" id="KW-1015">Disulfide bond</keyword>
<evidence type="ECO:0000256" key="6">
    <source>
        <dbReference type="PROSITE-ProRule" id="PRU00059"/>
    </source>
</evidence>
<evidence type="ECO:0000256" key="4">
    <source>
        <dbReference type="ARBA" id="ARBA00023157"/>
    </source>
</evidence>
<dbReference type="InterPro" id="IPR001254">
    <property type="entry name" value="Trypsin_dom"/>
</dbReference>
<dbReference type="PANTHER" id="PTHR24256">
    <property type="entry name" value="TRYPTASE-RELATED"/>
    <property type="match status" value="1"/>
</dbReference>
<feature type="domain" description="CUB" evidence="8">
    <location>
        <begin position="31"/>
        <end position="139"/>
    </location>
</feature>
<dbReference type="GO" id="GO:0006508">
    <property type="term" value="P:proteolysis"/>
    <property type="evidence" value="ECO:0007669"/>
    <property type="project" value="UniProtKB-KW"/>
</dbReference>
<dbReference type="SMART" id="SM00020">
    <property type="entry name" value="Tryp_SPc"/>
    <property type="match status" value="1"/>
</dbReference>
<evidence type="ECO:0000259" key="8">
    <source>
        <dbReference type="PROSITE" id="PS01180"/>
    </source>
</evidence>
<dbReference type="FunFam" id="2.40.10.10:FF:000060">
    <property type="entry name" value="Acrosin"/>
    <property type="match status" value="1"/>
</dbReference>
<evidence type="ECO:0000256" key="5">
    <source>
        <dbReference type="ARBA" id="ARBA00024195"/>
    </source>
</evidence>
<dbReference type="PRINTS" id="PR00722">
    <property type="entry name" value="CHYMOTRYPSIN"/>
</dbReference>
<dbReference type="GO" id="GO:0004252">
    <property type="term" value="F:serine-type endopeptidase activity"/>
    <property type="evidence" value="ECO:0007669"/>
    <property type="project" value="InterPro"/>
</dbReference>
<evidence type="ECO:0000259" key="9">
    <source>
        <dbReference type="PROSITE" id="PS50240"/>
    </source>
</evidence>
<dbReference type="InterPro" id="IPR035914">
    <property type="entry name" value="Sperma_CUB_dom_sf"/>
</dbReference>
<dbReference type="InterPro" id="IPR000859">
    <property type="entry name" value="CUB_dom"/>
</dbReference>
<evidence type="ECO:0000256" key="1">
    <source>
        <dbReference type="ARBA" id="ARBA00022670"/>
    </source>
</evidence>
<evidence type="ECO:0000256" key="3">
    <source>
        <dbReference type="ARBA" id="ARBA00022825"/>
    </source>
</evidence>
<evidence type="ECO:0000256" key="7">
    <source>
        <dbReference type="SAM" id="Phobius"/>
    </source>
</evidence>
<accession>A0A1W6EVX9</accession>
<dbReference type="InterPro" id="IPR009003">
    <property type="entry name" value="Peptidase_S1_PA"/>
</dbReference>
<keyword evidence="7" id="KW-1133">Transmembrane helix</keyword>
<dbReference type="InterPro" id="IPR043504">
    <property type="entry name" value="Peptidase_S1_PA_chymotrypsin"/>
</dbReference>
<protein>
    <submittedName>
        <fullName evidence="10">Venom serine protease</fullName>
    </submittedName>
</protein>
<dbReference type="PROSITE" id="PS01180">
    <property type="entry name" value="CUB"/>
    <property type="match status" value="1"/>
</dbReference>
<feature type="transmembrane region" description="Helical" evidence="7">
    <location>
        <begin position="7"/>
        <end position="27"/>
    </location>
</feature>
<dbReference type="PROSITE" id="PS00134">
    <property type="entry name" value="TRYPSIN_HIS"/>
    <property type="match status" value="1"/>
</dbReference>
<dbReference type="InterPro" id="IPR001314">
    <property type="entry name" value="Peptidase_S1A"/>
</dbReference>